<dbReference type="InterPro" id="IPR000515">
    <property type="entry name" value="MetI-like"/>
</dbReference>
<evidence type="ECO:0000256" key="5">
    <source>
        <dbReference type="ARBA" id="ARBA00022989"/>
    </source>
</evidence>
<feature type="transmembrane region" description="Helical" evidence="7">
    <location>
        <begin position="150"/>
        <end position="166"/>
    </location>
</feature>
<comment type="caution">
    <text evidence="9">The sequence shown here is derived from an EMBL/GenBank/DDBJ whole genome shotgun (WGS) entry which is preliminary data.</text>
</comment>
<feature type="transmembrane region" description="Helical" evidence="7">
    <location>
        <begin position="20"/>
        <end position="44"/>
    </location>
</feature>
<dbReference type="InterPro" id="IPR050366">
    <property type="entry name" value="BP-dependent_transpt_permease"/>
</dbReference>
<dbReference type="EMBL" id="WBJZ01000002">
    <property type="protein sequence ID" value="KAB1662194.1"/>
    <property type="molecule type" value="Genomic_DNA"/>
</dbReference>
<dbReference type="AlphaFoldDB" id="A0A7J5C0P6"/>
<keyword evidence="3" id="KW-1003">Cell membrane</keyword>
<dbReference type="InterPro" id="IPR035906">
    <property type="entry name" value="MetI-like_sf"/>
</dbReference>
<evidence type="ECO:0000256" key="6">
    <source>
        <dbReference type="ARBA" id="ARBA00023136"/>
    </source>
</evidence>
<dbReference type="Proteomes" id="UP000467240">
    <property type="component" value="Unassembled WGS sequence"/>
</dbReference>
<feature type="transmembrane region" description="Helical" evidence="7">
    <location>
        <begin position="251"/>
        <end position="272"/>
    </location>
</feature>
<accession>A0A7J5C0P6</accession>
<evidence type="ECO:0000256" key="3">
    <source>
        <dbReference type="ARBA" id="ARBA00022475"/>
    </source>
</evidence>
<dbReference type="Pfam" id="PF00528">
    <property type="entry name" value="BPD_transp_1"/>
    <property type="match status" value="1"/>
</dbReference>
<evidence type="ECO:0000259" key="8">
    <source>
        <dbReference type="PROSITE" id="PS50928"/>
    </source>
</evidence>
<dbReference type="CDD" id="cd06261">
    <property type="entry name" value="TM_PBP2"/>
    <property type="match status" value="1"/>
</dbReference>
<evidence type="ECO:0000256" key="4">
    <source>
        <dbReference type="ARBA" id="ARBA00022692"/>
    </source>
</evidence>
<dbReference type="OrthoDB" id="9812701at2"/>
<dbReference type="GO" id="GO:0055085">
    <property type="term" value="P:transmembrane transport"/>
    <property type="evidence" value="ECO:0007669"/>
    <property type="project" value="InterPro"/>
</dbReference>
<feature type="transmembrane region" description="Helical" evidence="7">
    <location>
        <begin position="88"/>
        <end position="114"/>
    </location>
</feature>
<keyword evidence="6 7" id="KW-0472">Membrane</keyword>
<dbReference type="PANTHER" id="PTHR43386">
    <property type="entry name" value="OLIGOPEPTIDE TRANSPORT SYSTEM PERMEASE PROTEIN APPC"/>
    <property type="match status" value="1"/>
</dbReference>
<comment type="similarity">
    <text evidence="7">Belongs to the binding-protein-dependent transport system permease family.</text>
</comment>
<dbReference type="SUPFAM" id="SSF161098">
    <property type="entry name" value="MetI-like"/>
    <property type="match status" value="1"/>
</dbReference>
<feature type="domain" description="ABC transmembrane type-1" evidence="8">
    <location>
        <begin position="84"/>
        <end position="273"/>
    </location>
</feature>
<feature type="transmembrane region" description="Helical" evidence="7">
    <location>
        <begin position="205"/>
        <end position="231"/>
    </location>
</feature>
<name>A0A7J5C0P6_9MICO</name>
<feature type="transmembrane region" description="Helical" evidence="7">
    <location>
        <begin position="126"/>
        <end position="144"/>
    </location>
</feature>
<gene>
    <name evidence="9" type="ORF">F8O01_01635</name>
</gene>
<comment type="subcellular location">
    <subcellularLocation>
        <location evidence="1 7">Cell membrane</location>
        <topology evidence="1 7">Multi-pass membrane protein</topology>
    </subcellularLocation>
</comment>
<reference evidence="9 10" key="1">
    <citation type="submission" date="2019-09" db="EMBL/GenBank/DDBJ databases">
        <title>Phylogeny of genus Pseudoclavibacter and closely related genus.</title>
        <authorList>
            <person name="Li Y."/>
        </authorList>
    </citation>
    <scope>NUCLEOTIDE SEQUENCE [LARGE SCALE GENOMIC DNA]</scope>
    <source>
        <strain evidence="9 10">DSM 23821</strain>
    </source>
</reference>
<dbReference type="GO" id="GO:0005886">
    <property type="term" value="C:plasma membrane"/>
    <property type="evidence" value="ECO:0007669"/>
    <property type="project" value="UniProtKB-SubCell"/>
</dbReference>
<keyword evidence="10" id="KW-1185">Reference proteome</keyword>
<keyword evidence="2 7" id="KW-0813">Transport</keyword>
<evidence type="ECO:0000313" key="9">
    <source>
        <dbReference type="EMBL" id="KAB1662194.1"/>
    </source>
</evidence>
<keyword evidence="5 7" id="KW-1133">Transmembrane helix</keyword>
<evidence type="ECO:0000256" key="7">
    <source>
        <dbReference type="RuleBase" id="RU363032"/>
    </source>
</evidence>
<evidence type="ECO:0000256" key="1">
    <source>
        <dbReference type="ARBA" id="ARBA00004651"/>
    </source>
</evidence>
<organism evidence="9 10">
    <name type="scientific">Pseudoclavibacter chungangensis</name>
    <dbReference type="NCBI Taxonomy" id="587635"/>
    <lineage>
        <taxon>Bacteria</taxon>
        <taxon>Bacillati</taxon>
        <taxon>Actinomycetota</taxon>
        <taxon>Actinomycetes</taxon>
        <taxon>Micrococcales</taxon>
        <taxon>Microbacteriaceae</taxon>
        <taxon>Pseudoclavibacter</taxon>
    </lineage>
</organism>
<evidence type="ECO:0000256" key="2">
    <source>
        <dbReference type="ARBA" id="ARBA00022448"/>
    </source>
</evidence>
<dbReference type="PANTHER" id="PTHR43386:SF25">
    <property type="entry name" value="PEPTIDE ABC TRANSPORTER PERMEASE PROTEIN"/>
    <property type="match status" value="1"/>
</dbReference>
<keyword evidence="4 7" id="KW-0812">Transmembrane</keyword>
<proteinExistence type="inferred from homology"/>
<dbReference type="RefSeq" id="WP_158039126.1">
    <property type="nucleotide sequence ID" value="NZ_JACCFV010000001.1"/>
</dbReference>
<dbReference type="Gene3D" id="1.10.3720.10">
    <property type="entry name" value="MetI-like"/>
    <property type="match status" value="1"/>
</dbReference>
<evidence type="ECO:0000313" key="10">
    <source>
        <dbReference type="Proteomes" id="UP000467240"/>
    </source>
</evidence>
<sequence length="286" mass="29165">MSAADTLLAVPRAKRLRGNVPVGTILAGIVVAAVIAAALVPGLFTHLDPEEAVLGSVFQPPSAAHPFGTDHLGRDVASRVVHGARYSLLIGVGAALLSLLIGTLLGLLSVYLPFGLDRLVQRGVDILLAFPELLLALLIIAVLGRGPVNTLIAVGLAGAAGYARLVRSQVLSARLSGYAEQAKVLGESPLRVVASRVLPNIARPIVVLATIGVGTSILSASGLSFLGLGVAPPTPEWGALLSEGRSYLSTAPWASVFPATAIALSVVSITVLGRSLQARLTKGTGA</sequence>
<protein>
    <submittedName>
        <fullName evidence="9">ABC transporter permease</fullName>
    </submittedName>
</protein>
<dbReference type="PROSITE" id="PS50928">
    <property type="entry name" value="ABC_TM1"/>
    <property type="match status" value="1"/>
</dbReference>